<dbReference type="Pfam" id="PF02452">
    <property type="entry name" value="PemK_toxin"/>
    <property type="match status" value="1"/>
</dbReference>
<comment type="caution">
    <text evidence="3">The sequence shown here is derived from an EMBL/GenBank/DDBJ whole genome shotgun (WGS) entry which is preliminary data.</text>
</comment>
<dbReference type="EMBL" id="JAYJLD010000023">
    <property type="protein sequence ID" value="MEB3102822.1"/>
    <property type="molecule type" value="Genomic_DNA"/>
</dbReference>
<dbReference type="InterPro" id="IPR011067">
    <property type="entry name" value="Plasmid_toxin/cell-grow_inhib"/>
</dbReference>
<evidence type="ECO:0000313" key="3">
    <source>
        <dbReference type="EMBL" id="MEB3102822.1"/>
    </source>
</evidence>
<organism evidence="3 4">
    <name type="scientific">Ferviditalea candida</name>
    <dbReference type="NCBI Taxonomy" id="3108399"/>
    <lineage>
        <taxon>Bacteria</taxon>
        <taxon>Bacillati</taxon>
        <taxon>Bacillota</taxon>
        <taxon>Bacilli</taxon>
        <taxon>Bacillales</taxon>
        <taxon>Paenibacillaceae</taxon>
        <taxon>Ferviditalea</taxon>
    </lineage>
</organism>
<protein>
    <submittedName>
        <fullName evidence="3">Type II toxin-antitoxin system PemK/MazF family toxin</fullName>
        <ecNumber evidence="3">3.1.-.-</ecNumber>
    </submittedName>
</protein>
<accession>A0ABU5ZJY1</accession>
<dbReference type="Proteomes" id="UP001310386">
    <property type="component" value="Unassembled WGS sequence"/>
</dbReference>
<name>A0ABU5ZJY1_9BACL</name>
<comment type="similarity">
    <text evidence="1">Belongs to the PemK/MazF family.</text>
</comment>
<dbReference type="EC" id="3.1.-.-" evidence="3"/>
<dbReference type="RefSeq" id="WP_371754945.1">
    <property type="nucleotide sequence ID" value="NZ_JAYJLD010000023.1"/>
</dbReference>
<keyword evidence="4" id="KW-1185">Reference proteome</keyword>
<dbReference type="GO" id="GO:0016787">
    <property type="term" value="F:hydrolase activity"/>
    <property type="evidence" value="ECO:0007669"/>
    <property type="project" value="UniProtKB-KW"/>
</dbReference>
<gene>
    <name evidence="3" type="ORF">VF724_14265</name>
</gene>
<proteinExistence type="inferred from homology"/>
<evidence type="ECO:0000256" key="1">
    <source>
        <dbReference type="ARBA" id="ARBA00007521"/>
    </source>
</evidence>
<dbReference type="Gene3D" id="2.30.30.110">
    <property type="match status" value="1"/>
</dbReference>
<dbReference type="InterPro" id="IPR003477">
    <property type="entry name" value="PemK-like"/>
</dbReference>
<sequence>MAFKQGTVVLIPFPFSDLTGLKQRPALVMSSEESQQETRQVICMMITSTVATLSTDYSLTSWQQSGLLKPSVVKVNRVFTINSELVKRAMGELPGHDVEQIKLRLFQILGFQKEKD</sequence>
<keyword evidence="3" id="KW-0378">Hydrolase</keyword>
<evidence type="ECO:0000256" key="2">
    <source>
        <dbReference type="ARBA" id="ARBA00022649"/>
    </source>
</evidence>
<keyword evidence="2" id="KW-1277">Toxin-antitoxin system</keyword>
<dbReference type="SUPFAM" id="SSF50118">
    <property type="entry name" value="Cell growth inhibitor/plasmid maintenance toxic component"/>
    <property type="match status" value="1"/>
</dbReference>
<reference evidence="3" key="1">
    <citation type="submission" date="2023-12" db="EMBL/GenBank/DDBJ databases">
        <title>Fervidustalea candida gen. nov., sp. nov., a novel member of the family Paenibacillaceae isolated from a geothermal area.</title>
        <authorList>
            <person name="Li W.-J."/>
            <person name="Jiao J.-Y."/>
            <person name="Chen Y."/>
        </authorList>
    </citation>
    <scope>NUCLEOTIDE SEQUENCE</scope>
    <source>
        <strain evidence="3">SYSU GA230002</strain>
    </source>
</reference>
<evidence type="ECO:0000313" key="4">
    <source>
        <dbReference type="Proteomes" id="UP001310386"/>
    </source>
</evidence>